<organism evidence="4 5">
    <name type="scientific">Pontibacter burrus</name>
    <dbReference type="NCBI Taxonomy" id="2704466"/>
    <lineage>
        <taxon>Bacteria</taxon>
        <taxon>Pseudomonadati</taxon>
        <taxon>Bacteroidota</taxon>
        <taxon>Cytophagia</taxon>
        <taxon>Cytophagales</taxon>
        <taxon>Hymenobacteraceae</taxon>
        <taxon>Pontibacter</taxon>
    </lineage>
</organism>
<dbReference type="Gene3D" id="3.90.25.10">
    <property type="entry name" value="UDP-galactose 4-epimerase, domain 1"/>
    <property type="match status" value="1"/>
</dbReference>
<reference evidence="4 5" key="1">
    <citation type="submission" date="2020-02" db="EMBL/GenBank/DDBJ databases">
        <authorList>
            <person name="Kim M.K."/>
        </authorList>
    </citation>
    <scope>NUCLEOTIDE SEQUENCE [LARGE SCALE GENOMIC DNA]</scope>
    <source>
        <strain evidence="4 5">BT327</strain>
    </source>
</reference>
<dbReference type="InterPro" id="IPR051164">
    <property type="entry name" value="NmrA-like_oxidored"/>
</dbReference>
<evidence type="ECO:0000313" key="4">
    <source>
        <dbReference type="EMBL" id="NEM99051.1"/>
    </source>
</evidence>
<comment type="caution">
    <text evidence="4">The sequence shown here is derived from an EMBL/GenBank/DDBJ whole genome shotgun (WGS) entry which is preliminary data.</text>
</comment>
<comment type="similarity">
    <text evidence="1">Belongs to the NmrA-type oxidoreductase family.</text>
</comment>
<dbReference type="Pfam" id="PF05368">
    <property type="entry name" value="NmrA"/>
    <property type="match status" value="1"/>
</dbReference>
<name>A0A6B3M094_9BACT</name>
<dbReference type="CDD" id="cd05251">
    <property type="entry name" value="NmrA_like_SDR_a"/>
    <property type="match status" value="1"/>
</dbReference>
<gene>
    <name evidence="4" type="ORF">GXP69_15230</name>
</gene>
<evidence type="ECO:0000313" key="5">
    <source>
        <dbReference type="Proteomes" id="UP000474777"/>
    </source>
</evidence>
<keyword evidence="2" id="KW-0521">NADP</keyword>
<dbReference type="RefSeq" id="WP_163915952.1">
    <property type="nucleotide sequence ID" value="NZ_JAAGWD010000007.1"/>
</dbReference>
<dbReference type="InterPro" id="IPR008030">
    <property type="entry name" value="NmrA-like"/>
</dbReference>
<dbReference type="AlphaFoldDB" id="A0A6B3M094"/>
<dbReference type="PANTHER" id="PTHR42748:SF7">
    <property type="entry name" value="NMRA LIKE REDOX SENSOR 1-RELATED"/>
    <property type="match status" value="1"/>
</dbReference>
<dbReference type="Gene3D" id="3.40.50.720">
    <property type="entry name" value="NAD(P)-binding Rossmann-like Domain"/>
    <property type="match status" value="1"/>
</dbReference>
<sequence>MPEKKIITVFGATGAQGGGVARAILQDSDSAFAVRAVTRKPDSDKAKALAAMGAEVVTADIDDKESMKQALKGAYGAYFVTFFWAHFSPEKEYAEAKSMAEAAKEAGLQHVIWSTLEDTRQWVPLDDNRMPTLQGKYKVPHFDAKGEADHFFTESGVPTTFLRASFYWDNFIYFGMGPKKGEDGQYYLTLPMDDKKMAGIASEDIGKCAYGIFKRGKELIGKTIGVAGDQLTGQEMAQAMSKALGQTITYNSISPETYRGLGFPGADDLGNMFQFYRDFDEVCNSARDVSFSKALNPELKSFDTWLAENAPRIPLE</sequence>
<evidence type="ECO:0000259" key="3">
    <source>
        <dbReference type="Pfam" id="PF05368"/>
    </source>
</evidence>
<dbReference type="Proteomes" id="UP000474777">
    <property type="component" value="Unassembled WGS sequence"/>
</dbReference>
<dbReference type="InterPro" id="IPR036291">
    <property type="entry name" value="NAD(P)-bd_dom_sf"/>
</dbReference>
<dbReference type="SUPFAM" id="SSF51735">
    <property type="entry name" value="NAD(P)-binding Rossmann-fold domains"/>
    <property type="match status" value="1"/>
</dbReference>
<evidence type="ECO:0000256" key="2">
    <source>
        <dbReference type="ARBA" id="ARBA00022857"/>
    </source>
</evidence>
<evidence type="ECO:0000256" key="1">
    <source>
        <dbReference type="ARBA" id="ARBA00006328"/>
    </source>
</evidence>
<protein>
    <submittedName>
        <fullName evidence="4">NmrA family NAD(P)-binding protein</fullName>
    </submittedName>
</protein>
<keyword evidence="5" id="KW-1185">Reference proteome</keyword>
<dbReference type="PANTHER" id="PTHR42748">
    <property type="entry name" value="NITROGEN METABOLITE REPRESSION PROTEIN NMRA FAMILY MEMBER"/>
    <property type="match status" value="1"/>
</dbReference>
<feature type="domain" description="NmrA-like" evidence="3">
    <location>
        <begin position="3"/>
        <end position="305"/>
    </location>
</feature>
<accession>A0A6B3M094</accession>
<proteinExistence type="inferred from homology"/>
<dbReference type="EMBL" id="JAAGWD010000007">
    <property type="protein sequence ID" value="NEM99051.1"/>
    <property type="molecule type" value="Genomic_DNA"/>
</dbReference>